<dbReference type="EMBL" id="KB201977">
    <property type="protein sequence ID" value="ESO93036.1"/>
    <property type="molecule type" value="Genomic_DNA"/>
</dbReference>
<dbReference type="RefSeq" id="XP_009056245.1">
    <property type="nucleotide sequence ID" value="XM_009057997.1"/>
</dbReference>
<organism evidence="2 3">
    <name type="scientific">Lottia gigantea</name>
    <name type="common">Giant owl limpet</name>
    <dbReference type="NCBI Taxonomy" id="225164"/>
    <lineage>
        <taxon>Eukaryota</taxon>
        <taxon>Metazoa</taxon>
        <taxon>Spiralia</taxon>
        <taxon>Lophotrochozoa</taxon>
        <taxon>Mollusca</taxon>
        <taxon>Gastropoda</taxon>
        <taxon>Patellogastropoda</taxon>
        <taxon>Lottioidea</taxon>
        <taxon>Lottiidae</taxon>
        <taxon>Lottia</taxon>
    </lineage>
</organism>
<dbReference type="KEGG" id="lgi:LOTGIDRAFT_162059"/>
<evidence type="ECO:0000313" key="2">
    <source>
        <dbReference type="EMBL" id="ESO93036.1"/>
    </source>
</evidence>
<feature type="region of interest" description="Disordered" evidence="1">
    <location>
        <begin position="1"/>
        <end position="22"/>
    </location>
</feature>
<gene>
    <name evidence="2" type="ORF">LOTGIDRAFT_162059</name>
</gene>
<name>V4AI04_LOTGI</name>
<protein>
    <submittedName>
        <fullName evidence="2">Uncharacterized protein</fullName>
    </submittedName>
</protein>
<proteinExistence type="predicted"/>
<dbReference type="GeneID" id="20238901"/>
<evidence type="ECO:0000313" key="3">
    <source>
        <dbReference type="Proteomes" id="UP000030746"/>
    </source>
</evidence>
<accession>V4AI04</accession>
<dbReference type="Proteomes" id="UP000030746">
    <property type="component" value="Unassembled WGS sequence"/>
</dbReference>
<keyword evidence="3" id="KW-1185">Reference proteome</keyword>
<sequence length="282" mass="31814">MKIRIPKNSTDSGRIDPSGVPKLLINPEFRARNLEMDVLSLAPDEQEEREFLASLSDQESTLGPDSDADLPHSPQKRLKSSADNNRPSYVKYFPETSTLQNTMKENVECQSSDVLSKLFGSSVNDDVQKVGPILDKSKSDTLSKSWRSQNPDRFTAYKEEYRSCFPVHELSEQFLNVPSLDDICEPMLRRKHATKSFKGWGSTRRLHSQPFKSIETLAYHGQVASKFGIISIAYLQQALGTFMNNFNNDKMTNDQAIASIKDMYEISTKAMDQMGDMAPSII</sequence>
<dbReference type="CTD" id="20238901"/>
<dbReference type="OrthoDB" id="6142124at2759"/>
<evidence type="ECO:0000256" key="1">
    <source>
        <dbReference type="SAM" id="MobiDB-lite"/>
    </source>
</evidence>
<reference evidence="2 3" key="1">
    <citation type="journal article" date="2013" name="Nature">
        <title>Insights into bilaterian evolution from three spiralian genomes.</title>
        <authorList>
            <person name="Simakov O."/>
            <person name="Marletaz F."/>
            <person name="Cho S.J."/>
            <person name="Edsinger-Gonzales E."/>
            <person name="Havlak P."/>
            <person name="Hellsten U."/>
            <person name="Kuo D.H."/>
            <person name="Larsson T."/>
            <person name="Lv J."/>
            <person name="Arendt D."/>
            <person name="Savage R."/>
            <person name="Osoegawa K."/>
            <person name="de Jong P."/>
            <person name="Grimwood J."/>
            <person name="Chapman J.A."/>
            <person name="Shapiro H."/>
            <person name="Aerts A."/>
            <person name="Otillar R.P."/>
            <person name="Terry A.Y."/>
            <person name="Boore J.L."/>
            <person name="Grigoriev I.V."/>
            <person name="Lindberg D.R."/>
            <person name="Seaver E.C."/>
            <person name="Weisblat D.A."/>
            <person name="Putnam N.H."/>
            <person name="Rokhsar D.S."/>
        </authorList>
    </citation>
    <scope>NUCLEOTIDE SEQUENCE [LARGE SCALE GENOMIC DNA]</scope>
</reference>
<dbReference type="HOGENOM" id="CLU_987937_0_0_1"/>
<feature type="region of interest" description="Disordered" evidence="1">
    <location>
        <begin position="45"/>
        <end position="87"/>
    </location>
</feature>
<dbReference type="AlphaFoldDB" id="V4AI04"/>